<name>A0AA86GII8_9SPHN</name>
<evidence type="ECO:0000256" key="4">
    <source>
        <dbReference type="RuleBase" id="RU003345"/>
    </source>
</evidence>
<dbReference type="InterPro" id="IPR016162">
    <property type="entry name" value="Ald_DH_N"/>
</dbReference>
<dbReference type="PROSITE" id="PS00687">
    <property type="entry name" value="ALDEHYDE_DEHYDR_GLU"/>
    <property type="match status" value="1"/>
</dbReference>
<dbReference type="EMBL" id="CP012199">
    <property type="protein sequence ID" value="AMG73455.1"/>
    <property type="molecule type" value="Genomic_DNA"/>
</dbReference>
<dbReference type="SUPFAM" id="SSF53720">
    <property type="entry name" value="ALDH-like"/>
    <property type="match status" value="1"/>
</dbReference>
<dbReference type="Gene3D" id="3.40.309.10">
    <property type="entry name" value="Aldehyde Dehydrogenase, Chain A, domain 2"/>
    <property type="match status" value="1"/>
</dbReference>
<evidence type="ECO:0000256" key="3">
    <source>
        <dbReference type="PROSITE-ProRule" id="PRU10007"/>
    </source>
</evidence>
<dbReference type="GO" id="GO:0008802">
    <property type="term" value="F:betaine-aldehyde dehydrogenase (NAD+) activity"/>
    <property type="evidence" value="ECO:0007669"/>
    <property type="project" value="UniProtKB-EC"/>
</dbReference>
<dbReference type="Proteomes" id="UP000058599">
    <property type="component" value="Chromosome"/>
</dbReference>
<evidence type="ECO:0000256" key="1">
    <source>
        <dbReference type="ARBA" id="ARBA00009986"/>
    </source>
</evidence>
<organism evidence="6 7">
    <name type="scientific">Sphingopyxis granuli</name>
    <dbReference type="NCBI Taxonomy" id="267128"/>
    <lineage>
        <taxon>Bacteria</taxon>
        <taxon>Pseudomonadati</taxon>
        <taxon>Pseudomonadota</taxon>
        <taxon>Alphaproteobacteria</taxon>
        <taxon>Sphingomonadales</taxon>
        <taxon>Sphingomonadaceae</taxon>
        <taxon>Sphingopyxis</taxon>
    </lineage>
</organism>
<dbReference type="RefSeq" id="WP_067181304.1">
    <property type="nucleotide sequence ID" value="NZ_CP012199.1"/>
</dbReference>
<evidence type="ECO:0000256" key="2">
    <source>
        <dbReference type="ARBA" id="ARBA00023002"/>
    </source>
</evidence>
<dbReference type="PANTHER" id="PTHR42804">
    <property type="entry name" value="ALDEHYDE DEHYDROGENASE"/>
    <property type="match status" value="1"/>
</dbReference>
<keyword evidence="2 4" id="KW-0560">Oxidoreductase</keyword>
<dbReference type="FunFam" id="3.40.309.10:FF:000009">
    <property type="entry name" value="Aldehyde dehydrogenase A"/>
    <property type="match status" value="1"/>
</dbReference>
<reference evidence="6 7" key="1">
    <citation type="journal article" date="2016" name="BMC Genomics">
        <title>Genomic analysis of the nitrate-respiring Sphingopyxis granuli (formerly Sphingomonas macrogoltabida) strain TFA.</title>
        <authorList>
            <person name="Garcia-Romero I."/>
            <person name="Perez-Pulido A.J."/>
            <person name="Gonzalez-Flores Y.E."/>
            <person name="Reyes-Ramirez F."/>
            <person name="Santero E."/>
            <person name="Floriano B."/>
        </authorList>
    </citation>
    <scope>NUCLEOTIDE SEQUENCE [LARGE SCALE GENOMIC DNA]</scope>
    <source>
        <strain evidence="6 7">TFA</strain>
    </source>
</reference>
<dbReference type="AlphaFoldDB" id="A0AA86GII8"/>
<dbReference type="EC" id="1.2.1.8" evidence="6"/>
<dbReference type="InterPro" id="IPR016163">
    <property type="entry name" value="Ald_DH_C"/>
</dbReference>
<evidence type="ECO:0000313" key="6">
    <source>
        <dbReference type="EMBL" id="AMG73455.1"/>
    </source>
</evidence>
<accession>A0AA86GII8</accession>
<feature type="active site" evidence="3">
    <location>
        <position position="259"/>
    </location>
</feature>
<evidence type="ECO:0000313" key="7">
    <source>
        <dbReference type="Proteomes" id="UP000058599"/>
    </source>
</evidence>
<protein>
    <submittedName>
        <fullName evidence="6">Aldehyde dehydrogenase</fullName>
        <ecNumber evidence="6">1.2.1.8</ecNumber>
    </submittedName>
</protein>
<dbReference type="InterPro" id="IPR029510">
    <property type="entry name" value="Ald_DH_CS_GLU"/>
</dbReference>
<keyword evidence="7" id="KW-1185">Reference proteome</keyword>
<dbReference type="KEGG" id="sgi:SGRAN_1062"/>
<feature type="domain" description="Aldehyde dehydrogenase" evidence="5">
    <location>
        <begin position="22"/>
        <end position="483"/>
    </location>
</feature>
<evidence type="ECO:0000259" key="5">
    <source>
        <dbReference type="Pfam" id="PF00171"/>
    </source>
</evidence>
<dbReference type="CDD" id="cd07139">
    <property type="entry name" value="ALDH_AldA-Rv0768"/>
    <property type="match status" value="1"/>
</dbReference>
<proteinExistence type="inferred from homology"/>
<gene>
    <name evidence="6" type="primary">badH</name>
    <name evidence="6" type="ORF">SGRAN_1062</name>
</gene>
<dbReference type="InterPro" id="IPR015590">
    <property type="entry name" value="Aldehyde_DH_dom"/>
</dbReference>
<dbReference type="Gene3D" id="3.40.605.10">
    <property type="entry name" value="Aldehyde Dehydrogenase, Chain A, domain 1"/>
    <property type="match status" value="1"/>
</dbReference>
<comment type="similarity">
    <text evidence="1 4">Belongs to the aldehyde dehydrogenase family.</text>
</comment>
<dbReference type="PANTHER" id="PTHR42804:SF1">
    <property type="entry name" value="ALDEHYDE DEHYDROGENASE-RELATED"/>
    <property type="match status" value="1"/>
</dbReference>
<sequence>MNDRPRIAPVARPDALYIDGAWTRASTGQRIAVADAATATVFMEVAEAGTDDIALAVRAAREAFDAGPWTQMTHDERAAWLWAIADRLEGRLADLKSLWIAETGITTTHADRVMPSIPDGFRSYAGLADSFPFSEEHASSVGGRALLLREPVGVVAAIIPWNAPVSMIMHKCAPALLAGCTIVLKASPEAPGAACIFAEICDEVGLPRGVVNMVTADRQASDALVRDPLVDKISFTGSTEVGQHIGAVCGSRVARCTLELGGKSAAIVLDDFDIGQAAATIAGGATFLSGQVCAALTRVVVRRDRHDAMVEALCSAFATVRVADPFDPATGMGPVASERQRARIEQYVEGAVAEGATLACGGVRPSNGLDGFFVAPTVFGHVSNAMTIAREEVFGPVLSVIPCADEREAVALANDSLYGLNAAVFTASADRALDVARQIRAGSVGHNGSRPDFGIAFGGFKRSGIGREGGAEGLRSFLETKTVVLAP</sequence>
<dbReference type="InterPro" id="IPR016161">
    <property type="entry name" value="Ald_DH/histidinol_DH"/>
</dbReference>
<dbReference type="Pfam" id="PF00171">
    <property type="entry name" value="Aldedh"/>
    <property type="match status" value="1"/>
</dbReference>
<dbReference type="FunFam" id="3.40.605.10:FF:000007">
    <property type="entry name" value="NAD/NADP-dependent betaine aldehyde dehydrogenase"/>
    <property type="match status" value="1"/>
</dbReference>